<dbReference type="Proteomes" id="UP000010384">
    <property type="component" value="Chromosome"/>
</dbReference>
<gene>
    <name evidence="1" type="ORF">Chro_2776</name>
</gene>
<accession>K9U085</accession>
<protein>
    <submittedName>
        <fullName evidence="1">Uncharacterized protein</fullName>
    </submittedName>
</protein>
<organism evidence="1 2">
    <name type="scientific">Chroococcidiopsis thermalis (strain PCC 7203)</name>
    <dbReference type="NCBI Taxonomy" id="251229"/>
    <lineage>
        <taxon>Bacteria</taxon>
        <taxon>Bacillati</taxon>
        <taxon>Cyanobacteriota</taxon>
        <taxon>Cyanophyceae</taxon>
        <taxon>Chroococcidiopsidales</taxon>
        <taxon>Chroococcidiopsidaceae</taxon>
        <taxon>Chroococcidiopsis</taxon>
    </lineage>
</organism>
<evidence type="ECO:0000313" key="1">
    <source>
        <dbReference type="EMBL" id="AFY88245.1"/>
    </source>
</evidence>
<sequence>MVNSYWSMVNSNQLLAMNYEPLPTPVRAGSPEIFASSKAAW</sequence>
<name>K9U085_CHRTP</name>
<dbReference type="EMBL" id="CP003597">
    <property type="protein sequence ID" value="AFY88245.1"/>
    <property type="molecule type" value="Genomic_DNA"/>
</dbReference>
<dbReference type="KEGG" id="cthe:Chro_2776"/>
<dbReference type="HOGENOM" id="CLU_3267680_0_0_3"/>
<dbReference type="AlphaFoldDB" id="K9U085"/>
<reference evidence="1 2" key="1">
    <citation type="submission" date="2012-06" db="EMBL/GenBank/DDBJ databases">
        <title>Finished chromosome of genome of Chroococcidiopsis thermalis PCC 7203.</title>
        <authorList>
            <consortium name="US DOE Joint Genome Institute"/>
            <person name="Gugger M."/>
            <person name="Coursin T."/>
            <person name="Rippka R."/>
            <person name="Tandeau De Marsac N."/>
            <person name="Huntemann M."/>
            <person name="Wei C.-L."/>
            <person name="Han J."/>
            <person name="Detter J.C."/>
            <person name="Han C."/>
            <person name="Tapia R."/>
            <person name="Davenport K."/>
            <person name="Daligault H."/>
            <person name="Erkkila T."/>
            <person name="Gu W."/>
            <person name="Munk A.C.C."/>
            <person name="Teshima H."/>
            <person name="Xu Y."/>
            <person name="Chain P."/>
            <person name="Chen A."/>
            <person name="Krypides N."/>
            <person name="Mavromatis K."/>
            <person name="Markowitz V."/>
            <person name="Szeto E."/>
            <person name="Ivanova N."/>
            <person name="Mikhailova N."/>
            <person name="Ovchinnikova G."/>
            <person name="Pagani I."/>
            <person name="Pati A."/>
            <person name="Goodwin L."/>
            <person name="Peters L."/>
            <person name="Pitluck S."/>
            <person name="Woyke T."/>
            <person name="Kerfeld C."/>
        </authorList>
    </citation>
    <scope>NUCLEOTIDE SEQUENCE [LARGE SCALE GENOMIC DNA]</scope>
    <source>
        <strain evidence="1 2">PCC 7203</strain>
    </source>
</reference>
<keyword evidence="2" id="KW-1185">Reference proteome</keyword>
<evidence type="ECO:0000313" key="2">
    <source>
        <dbReference type="Proteomes" id="UP000010384"/>
    </source>
</evidence>
<proteinExistence type="predicted"/>
<dbReference type="InParanoid" id="K9U085"/>
<dbReference type="STRING" id="251229.Chro_2776"/>